<evidence type="ECO:0000313" key="6">
    <source>
        <dbReference type="EMBL" id="RMN34237.1"/>
    </source>
</evidence>
<evidence type="ECO:0000256" key="3">
    <source>
        <dbReference type="ARBA" id="ARBA00023002"/>
    </source>
</evidence>
<dbReference type="InterPro" id="IPR036856">
    <property type="entry name" value="Ald_Oxase/Xan_DH_a/b_sf"/>
</dbReference>
<sequence length="799" mass="86480">MACGRGGTGADRSARRHEHLHQGRRAGDERLARLRTQCLQDPAGSAGHRPQSSRPHGLRNSHERKYYRHAATSHHGGQKVSGQARYAADHPMGEMLYAYGVYSTIGNGRIVAINDQQAKAMPGVVDVFHHGHFPALHRTPNTKLSFARMLSASKADEHRLPFEDDQVYYPGQFVALVVAESFEQARAAAHRVTVDYQQRPTVKDLQEGMRVNGVRDGGAGHNRGNPDRAFQSAKAQVDQTYTTPVEVHNPMEMHASTAWWQDGKLFVYESTQGVVNHRNLLANVFDLPPDRVEVRAPFIGSGFGGKLWPWPHSVAACAAAKATGRSVQLVLPRAQMFTTVGHRPETRQRLRLATDASGKLVSIRHESLNNTSMLDDYTENCGGVTKSLYACDNVMVSHKISPINRGTPTSMRAPGAAPGLFALESAIDEMALASGMDPLAFRKLNLSDRDQSMGLPWSSNHLPEAIDKAAERFGWQARKAEVGSMREGDEIIGYGMGACNWEAYQVPTDARVILRADGTALAQCGLQDIGTGTYTIVAQTVSQLTGIPMERVEVELGSSSFPAGPVSGGSWVTASVMPAIAGATREALQKLRQYAVSKGAVFAGQDAESIKVENGQLVMGEQRVGFVDVLNGQRLARAEGNFQSGMPEAGKHSFRSFGVHFVEVRLDPGISSLRVSRVVSAIDVGKVVNPLAARNQVEGAIVMGIGMALFEAAEYDPRSGMPVNNNYAEYVVPVHADQPDIDVLLLDYPDYNLGEFGVRGIGEIGVTGLAAAVANAVYHATGKRVRSLPITKEKLMAGL</sequence>
<dbReference type="GO" id="GO:0016491">
    <property type="term" value="F:oxidoreductase activity"/>
    <property type="evidence" value="ECO:0007669"/>
    <property type="project" value="UniProtKB-KW"/>
</dbReference>
<dbReference type="Pfam" id="PF01315">
    <property type="entry name" value="Ald_Xan_dh_C"/>
    <property type="match status" value="1"/>
</dbReference>
<dbReference type="PANTHER" id="PTHR11908">
    <property type="entry name" value="XANTHINE DEHYDROGENASE"/>
    <property type="match status" value="1"/>
</dbReference>
<evidence type="ECO:0000256" key="4">
    <source>
        <dbReference type="SAM" id="MobiDB-lite"/>
    </source>
</evidence>
<reference evidence="6 7" key="1">
    <citation type="submission" date="2018-08" db="EMBL/GenBank/DDBJ databases">
        <title>Recombination of ecologically and evolutionarily significant loci maintains genetic cohesion in the Pseudomonas syringae species complex.</title>
        <authorList>
            <person name="Dillon M."/>
            <person name="Thakur S."/>
            <person name="Almeida R.N.D."/>
            <person name="Weir B.S."/>
            <person name="Guttman D.S."/>
        </authorList>
    </citation>
    <scope>NUCLEOTIDE SEQUENCE [LARGE SCALE GENOMIC DNA]</scope>
    <source>
        <strain evidence="6 7">ICMP 2821</strain>
    </source>
</reference>
<dbReference type="AlphaFoldDB" id="A0A3M3LG13"/>
<dbReference type="InterPro" id="IPR016208">
    <property type="entry name" value="Ald_Oxase/xanthine_DH-like"/>
</dbReference>
<feature type="domain" description="Aldehyde oxidase/xanthine dehydrogenase a/b hammerhead" evidence="5">
    <location>
        <begin position="81"/>
        <end position="200"/>
    </location>
</feature>
<organism evidence="6 7">
    <name type="scientific">Pseudomonas cannabina</name>
    <dbReference type="NCBI Taxonomy" id="86840"/>
    <lineage>
        <taxon>Bacteria</taxon>
        <taxon>Pseudomonadati</taxon>
        <taxon>Pseudomonadota</taxon>
        <taxon>Gammaproteobacteria</taxon>
        <taxon>Pseudomonadales</taxon>
        <taxon>Pseudomonadaceae</taxon>
        <taxon>Pseudomonas</taxon>
    </lineage>
</organism>
<feature type="region of interest" description="Disordered" evidence="4">
    <location>
        <begin position="1"/>
        <end position="29"/>
    </location>
</feature>
<dbReference type="PANTHER" id="PTHR11908:SF132">
    <property type="entry name" value="ALDEHYDE OXIDASE 1-RELATED"/>
    <property type="match status" value="1"/>
</dbReference>
<evidence type="ECO:0000259" key="5">
    <source>
        <dbReference type="SMART" id="SM01008"/>
    </source>
</evidence>
<keyword evidence="3" id="KW-0560">Oxidoreductase</keyword>
<feature type="region of interest" description="Disordered" evidence="4">
    <location>
        <begin position="41"/>
        <end position="60"/>
    </location>
</feature>
<dbReference type="InterPro" id="IPR008274">
    <property type="entry name" value="AldOxase/xan_DH_MoCoBD1"/>
</dbReference>
<gene>
    <name evidence="6" type="ORF">ALQ64_05102</name>
</gene>
<dbReference type="EMBL" id="RBOW01000338">
    <property type="protein sequence ID" value="RMN34237.1"/>
    <property type="molecule type" value="Genomic_DNA"/>
</dbReference>
<name>A0A3M3LG13_PSECA</name>
<dbReference type="SUPFAM" id="SSF54665">
    <property type="entry name" value="CO dehydrogenase molybdoprotein N-domain-like"/>
    <property type="match status" value="1"/>
</dbReference>
<feature type="compositionally biased region" description="Basic residues" evidence="4">
    <location>
        <begin position="14"/>
        <end position="24"/>
    </location>
</feature>
<accession>A0A3M3LG13</accession>
<dbReference type="SMART" id="SM01008">
    <property type="entry name" value="Ald_Xan_dh_C"/>
    <property type="match status" value="1"/>
</dbReference>
<evidence type="ECO:0000256" key="2">
    <source>
        <dbReference type="ARBA" id="ARBA00022505"/>
    </source>
</evidence>
<dbReference type="SUPFAM" id="SSF56003">
    <property type="entry name" value="Molybdenum cofactor-binding domain"/>
    <property type="match status" value="1"/>
</dbReference>
<dbReference type="GO" id="GO:0005506">
    <property type="term" value="F:iron ion binding"/>
    <property type="evidence" value="ECO:0007669"/>
    <property type="project" value="InterPro"/>
</dbReference>
<protein>
    <submittedName>
        <fullName evidence="6">Aldehyde oxidase and xanthine dehydrogenase</fullName>
    </submittedName>
</protein>
<dbReference type="Pfam" id="PF20256">
    <property type="entry name" value="MoCoBD_2"/>
    <property type="match status" value="1"/>
</dbReference>
<evidence type="ECO:0000256" key="1">
    <source>
        <dbReference type="ARBA" id="ARBA00006849"/>
    </source>
</evidence>
<dbReference type="InterPro" id="IPR000674">
    <property type="entry name" value="Ald_Oxase/Xan_DH_a/b"/>
</dbReference>
<dbReference type="InterPro" id="IPR046867">
    <property type="entry name" value="AldOxase/xan_DH_MoCoBD2"/>
</dbReference>
<comment type="similarity">
    <text evidence="1">Belongs to the xanthine dehydrogenase family.</text>
</comment>
<dbReference type="Pfam" id="PF02738">
    <property type="entry name" value="MoCoBD_1"/>
    <property type="match status" value="1"/>
</dbReference>
<dbReference type="Gene3D" id="3.30.365.10">
    <property type="entry name" value="Aldehyde oxidase/xanthine dehydrogenase, molybdopterin binding domain"/>
    <property type="match status" value="4"/>
</dbReference>
<dbReference type="Proteomes" id="UP000281372">
    <property type="component" value="Unassembled WGS sequence"/>
</dbReference>
<proteinExistence type="inferred from homology"/>
<keyword evidence="2" id="KW-0500">Molybdenum</keyword>
<dbReference type="InterPro" id="IPR037165">
    <property type="entry name" value="AldOxase/xan_DH_Mopterin-bd_sf"/>
</dbReference>
<dbReference type="Gene3D" id="3.90.1170.50">
    <property type="entry name" value="Aldehyde oxidase/xanthine dehydrogenase, a/b hammerhead"/>
    <property type="match status" value="1"/>
</dbReference>
<comment type="caution">
    <text evidence="6">The sequence shown here is derived from an EMBL/GenBank/DDBJ whole genome shotgun (WGS) entry which is preliminary data.</text>
</comment>
<evidence type="ECO:0000313" key="7">
    <source>
        <dbReference type="Proteomes" id="UP000281372"/>
    </source>
</evidence>